<dbReference type="AlphaFoldDB" id="A0A382QLP2"/>
<dbReference type="EMBL" id="UINC01115080">
    <property type="protein sequence ID" value="SVC85845.1"/>
    <property type="molecule type" value="Genomic_DNA"/>
</dbReference>
<sequence length="38" mass="4394">MLRKQNIRNLKTEKAGISILRNLVEGFIVPSKDEKKIL</sequence>
<protein>
    <submittedName>
        <fullName evidence="1">Uncharacterized protein</fullName>
    </submittedName>
</protein>
<gene>
    <name evidence="1" type="ORF">METZ01_LOCUS338699</name>
</gene>
<feature type="non-terminal residue" evidence="1">
    <location>
        <position position="38"/>
    </location>
</feature>
<reference evidence="1" key="1">
    <citation type="submission" date="2018-05" db="EMBL/GenBank/DDBJ databases">
        <authorList>
            <person name="Lanie J.A."/>
            <person name="Ng W.-L."/>
            <person name="Kazmierczak K.M."/>
            <person name="Andrzejewski T.M."/>
            <person name="Davidsen T.M."/>
            <person name="Wayne K.J."/>
            <person name="Tettelin H."/>
            <person name="Glass J.I."/>
            <person name="Rusch D."/>
            <person name="Podicherti R."/>
            <person name="Tsui H.-C.T."/>
            <person name="Winkler M.E."/>
        </authorList>
    </citation>
    <scope>NUCLEOTIDE SEQUENCE</scope>
</reference>
<proteinExistence type="predicted"/>
<evidence type="ECO:0000313" key="1">
    <source>
        <dbReference type="EMBL" id="SVC85845.1"/>
    </source>
</evidence>
<organism evidence="1">
    <name type="scientific">marine metagenome</name>
    <dbReference type="NCBI Taxonomy" id="408172"/>
    <lineage>
        <taxon>unclassified sequences</taxon>
        <taxon>metagenomes</taxon>
        <taxon>ecological metagenomes</taxon>
    </lineage>
</organism>
<accession>A0A382QLP2</accession>
<name>A0A382QLP2_9ZZZZ</name>